<dbReference type="STRING" id="246199.CUS_6290"/>
<dbReference type="AlphaFoldDB" id="E9S9H7"/>
<proteinExistence type="predicted"/>
<organism evidence="6 7">
    <name type="scientific">Ruminococcus albus 8</name>
    <dbReference type="NCBI Taxonomy" id="246199"/>
    <lineage>
        <taxon>Bacteria</taxon>
        <taxon>Bacillati</taxon>
        <taxon>Bacillota</taxon>
        <taxon>Clostridia</taxon>
        <taxon>Eubacteriales</taxon>
        <taxon>Oscillospiraceae</taxon>
        <taxon>Ruminococcus</taxon>
    </lineage>
</organism>
<protein>
    <recommendedName>
        <fullName evidence="1">Stage 0 sporulation protein A homolog</fullName>
    </recommendedName>
</protein>
<dbReference type="OrthoDB" id="1839448at2"/>
<evidence type="ECO:0000259" key="4">
    <source>
        <dbReference type="PROSITE" id="PS50110"/>
    </source>
</evidence>
<dbReference type="PANTHER" id="PTHR37299">
    <property type="entry name" value="TRANSCRIPTIONAL REGULATOR-RELATED"/>
    <property type="match status" value="1"/>
</dbReference>
<dbReference type="InterPro" id="IPR011006">
    <property type="entry name" value="CheY-like_superfamily"/>
</dbReference>
<evidence type="ECO:0000313" key="6">
    <source>
        <dbReference type="EMBL" id="EGC04137.1"/>
    </source>
</evidence>
<comment type="function">
    <text evidence="2">May play the central regulatory role in sporulation. It may be an element of the effector pathway responsible for the activation of sporulation genes in response to nutritional stress. Spo0A may act in concert with spo0H (a sigma factor) to control the expression of some genes that are critical to the sporulation process.</text>
</comment>
<accession>E9S9H7</accession>
<gene>
    <name evidence="6" type="ORF">CUS_6290</name>
</gene>
<dbReference type="RefSeq" id="WP_002847635.1">
    <property type="nucleotide sequence ID" value="NZ_ADKM02000040.1"/>
</dbReference>
<keyword evidence="7" id="KW-1185">Reference proteome</keyword>
<dbReference type="Gene3D" id="2.40.50.1020">
    <property type="entry name" value="LytTr DNA-binding domain"/>
    <property type="match status" value="1"/>
</dbReference>
<dbReference type="PANTHER" id="PTHR37299:SF1">
    <property type="entry name" value="STAGE 0 SPORULATION PROTEIN A HOMOLOG"/>
    <property type="match status" value="1"/>
</dbReference>
<dbReference type="SUPFAM" id="SSF52172">
    <property type="entry name" value="CheY-like"/>
    <property type="match status" value="1"/>
</dbReference>
<evidence type="ECO:0000256" key="3">
    <source>
        <dbReference type="PROSITE-ProRule" id="PRU00169"/>
    </source>
</evidence>
<evidence type="ECO:0000313" key="7">
    <source>
        <dbReference type="Proteomes" id="UP000004259"/>
    </source>
</evidence>
<dbReference type="Gene3D" id="3.40.50.2300">
    <property type="match status" value="1"/>
</dbReference>
<dbReference type="InterPro" id="IPR001789">
    <property type="entry name" value="Sig_transdc_resp-reg_receiver"/>
</dbReference>
<dbReference type="eggNOG" id="COG3279">
    <property type="taxonomic scope" value="Bacteria"/>
</dbReference>
<dbReference type="InterPro" id="IPR046947">
    <property type="entry name" value="LytR-like"/>
</dbReference>
<comment type="caution">
    <text evidence="6">The sequence shown here is derived from an EMBL/GenBank/DDBJ whole genome shotgun (WGS) entry which is preliminary data.</text>
</comment>
<name>E9S9H7_RUMAL</name>
<feature type="domain" description="HTH LytTR-type" evidence="5">
    <location>
        <begin position="127"/>
        <end position="226"/>
    </location>
</feature>
<dbReference type="PROSITE" id="PS50110">
    <property type="entry name" value="RESPONSE_REGULATORY"/>
    <property type="match status" value="1"/>
</dbReference>
<dbReference type="SMART" id="SM00448">
    <property type="entry name" value="REC"/>
    <property type="match status" value="1"/>
</dbReference>
<feature type="modified residue" description="4-aspartylphosphate" evidence="3">
    <location>
        <position position="55"/>
    </location>
</feature>
<dbReference type="InterPro" id="IPR007492">
    <property type="entry name" value="LytTR_DNA-bd_dom"/>
</dbReference>
<evidence type="ECO:0000259" key="5">
    <source>
        <dbReference type="PROSITE" id="PS50930"/>
    </source>
</evidence>
<dbReference type="GO" id="GO:0003677">
    <property type="term" value="F:DNA binding"/>
    <property type="evidence" value="ECO:0007669"/>
    <property type="project" value="UniProtKB-KW"/>
</dbReference>
<dbReference type="Pfam" id="PF00072">
    <property type="entry name" value="Response_reg"/>
    <property type="match status" value="1"/>
</dbReference>
<dbReference type="SMART" id="SM00850">
    <property type="entry name" value="LytTR"/>
    <property type="match status" value="1"/>
</dbReference>
<evidence type="ECO:0000256" key="1">
    <source>
        <dbReference type="ARBA" id="ARBA00018672"/>
    </source>
</evidence>
<dbReference type="Proteomes" id="UP000004259">
    <property type="component" value="Unassembled WGS sequence"/>
</dbReference>
<keyword evidence="3" id="KW-0597">Phosphoprotein</keyword>
<evidence type="ECO:0000256" key="2">
    <source>
        <dbReference type="ARBA" id="ARBA00024867"/>
    </source>
</evidence>
<keyword evidence="6" id="KW-0238">DNA-binding</keyword>
<dbReference type="GO" id="GO:0000156">
    <property type="term" value="F:phosphorelay response regulator activity"/>
    <property type="evidence" value="ECO:0007669"/>
    <property type="project" value="InterPro"/>
</dbReference>
<dbReference type="Pfam" id="PF04397">
    <property type="entry name" value="LytTR"/>
    <property type="match status" value="1"/>
</dbReference>
<dbReference type="PROSITE" id="PS50930">
    <property type="entry name" value="HTH_LYTTR"/>
    <property type="match status" value="1"/>
</dbReference>
<dbReference type="EMBL" id="ADKM02000040">
    <property type="protein sequence ID" value="EGC04137.1"/>
    <property type="molecule type" value="Genomic_DNA"/>
</dbReference>
<feature type="domain" description="Response regulatory" evidence="4">
    <location>
        <begin position="2"/>
        <end position="118"/>
    </location>
</feature>
<reference evidence="6 7" key="1">
    <citation type="submission" date="2011-02" db="EMBL/GenBank/DDBJ databases">
        <authorList>
            <person name="Nelson K.E."/>
            <person name="Sutton G."/>
            <person name="Torralba M."/>
            <person name="Durkin S."/>
            <person name="Harkins D."/>
            <person name="Montgomery R."/>
            <person name="Ziemer C."/>
            <person name="Klaassens E."/>
            <person name="Ocuiv P."/>
            <person name="Morrison M."/>
        </authorList>
    </citation>
    <scope>NUCLEOTIDE SEQUENCE [LARGE SCALE GENOMIC DNA]</scope>
    <source>
        <strain evidence="6 7">8</strain>
    </source>
</reference>
<sequence length="237" mass="27806">MKIAICDDQMIIHTELKKHLENYAKKRNLIMIYNDYTNGLDLIGSQNEYDIIFMDHQMAEISGLETARQIRKKNIKTAIIFLTSFPDIVFDTFEVNAYRFLVKPIDEKKLESALDSFLADNDESNFILIKTDDSSKKININDIIYIEASDKYCHIRTNEGTVLFKKTLSEIEKMLPEDKFFRCHRTYLAGLRHIVSHTSTDILFDNKERALISRIKLTPFKKAFTDYIKRYNLRKGL</sequence>